<keyword evidence="3" id="KW-0812">Transmembrane</keyword>
<proteinExistence type="predicted"/>
<dbReference type="Gene3D" id="3.20.20.450">
    <property type="entry name" value="EAL domain"/>
    <property type="match status" value="1"/>
</dbReference>
<dbReference type="NCBIfam" id="TIGR00254">
    <property type="entry name" value="GGDEF"/>
    <property type="match status" value="1"/>
</dbReference>
<evidence type="ECO:0000259" key="6">
    <source>
        <dbReference type="PROSITE" id="PS50883"/>
    </source>
</evidence>
<keyword evidence="2" id="KW-0973">c-di-GMP</keyword>
<dbReference type="OrthoDB" id="6168558at2"/>
<dbReference type="InterPro" id="IPR013655">
    <property type="entry name" value="PAS_fold_3"/>
</dbReference>
<dbReference type="InterPro" id="IPR035965">
    <property type="entry name" value="PAS-like_dom_sf"/>
</dbReference>
<dbReference type="PROSITE" id="PS50883">
    <property type="entry name" value="EAL"/>
    <property type="match status" value="1"/>
</dbReference>
<dbReference type="InterPro" id="IPR029016">
    <property type="entry name" value="GAF-like_dom_sf"/>
</dbReference>
<dbReference type="InterPro" id="IPR035919">
    <property type="entry name" value="EAL_sf"/>
</dbReference>
<comment type="caution">
    <text evidence="8">The sequence shown here is derived from an EMBL/GenBank/DDBJ whole genome shotgun (WGS) entry which is preliminary data.</text>
</comment>
<dbReference type="InterPro" id="IPR052155">
    <property type="entry name" value="Biofilm_reg_signaling"/>
</dbReference>
<dbReference type="Gene3D" id="3.30.450.40">
    <property type="match status" value="1"/>
</dbReference>
<dbReference type="PANTHER" id="PTHR44757:SF2">
    <property type="entry name" value="BIOFILM ARCHITECTURE MAINTENANCE PROTEIN MBAA"/>
    <property type="match status" value="1"/>
</dbReference>
<keyword evidence="8" id="KW-0548">Nucleotidyltransferase</keyword>
<dbReference type="PROSITE" id="PS50887">
    <property type="entry name" value="GGDEF"/>
    <property type="match status" value="1"/>
</dbReference>
<dbReference type="PROSITE" id="PS50112">
    <property type="entry name" value="PAS"/>
    <property type="match status" value="3"/>
</dbReference>
<feature type="domain" description="PAS" evidence="4">
    <location>
        <begin position="390"/>
        <end position="460"/>
    </location>
</feature>
<dbReference type="CDD" id="cd00130">
    <property type="entry name" value="PAS"/>
    <property type="match status" value="3"/>
</dbReference>
<dbReference type="InterPro" id="IPR043128">
    <property type="entry name" value="Rev_trsase/Diguanyl_cyclase"/>
</dbReference>
<feature type="domain" description="PAS" evidence="4">
    <location>
        <begin position="83"/>
        <end position="137"/>
    </location>
</feature>
<dbReference type="EMBL" id="CBTK010000024">
    <property type="protein sequence ID" value="CDH43353.1"/>
    <property type="molecule type" value="Genomic_DNA"/>
</dbReference>
<feature type="transmembrane region" description="Helical" evidence="3">
    <location>
        <begin position="12"/>
        <end position="33"/>
    </location>
</feature>
<dbReference type="Gene3D" id="3.30.450.20">
    <property type="entry name" value="PAS domain"/>
    <property type="match status" value="3"/>
</dbReference>
<keyword evidence="3" id="KW-0472">Membrane</keyword>
<dbReference type="Pfam" id="PF00563">
    <property type="entry name" value="EAL"/>
    <property type="match status" value="1"/>
</dbReference>
<dbReference type="SMART" id="SM00091">
    <property type="entry name" value="PAS"/>
    <property type="match status" value="3"/>
</dbReference>
<feature type="domain" description="PAS" evidence="4">
    <location>
        <begin position="512"/>
        <end position="558"/>
    </location>
</feature>
<keyword evidence="3" id="KW-1133">Transmembrane helix</keyword>
<dbReference type="FunFam" id="3.20.20.450:FF:000001">
    <property type="entry name" value="Cyclic di-GMP phosphodiesterase yahA"/>
    <property type="match status" value="1"/>
</dbReference>
<dbReference type="Pfam" id="PF01590">
    <property type="entry name" value="GAF"/>
    <property type="match status" value="1"/>
</dbReference>
<dbReference type="InterPro" id="IPR013656">
    <property type="entry name" value="PAS_4"/>
</dbReference>
<dbReference type="InterPro" id="IPR000014">
    <property type="entry name" value="PAS"/>
</dbReference>
<dbReference type="SUPFAM" id="SSF55785">
    <property type="entry name" value="PYP-like sensor domain (PAS domain)"/>
    <property type="match status" value="3"/>
</dbReference>
<dbReference type="SMART" id="SM00267">
    <property type="entry name" value="GGDEF"/>
    <property type="match status" value="1"/>
</dbReference>
<dbReference type="Pfam" id="PF00990">
    <property type="entry name" value="GGDEF"/>
    <property type="match status" value="1"/>
</dbReference>
<dbReference type="PROSITE" id="PS50113">
    <property type="entry name" value="PAC"/>
    <property type="match status" value="2"/>
</dbReference>
<dbReference type="InterPro" id="IPR001610">
    <property type="entry name" value="PAC"/>
</dbReference>
<keyword evidence="8" id="KW-0808">Transferase</keyword>
<dbReference type="Pfam" id="PF08447">
    <property type="entry name" value="PAS_3"/>
    <property type="match status" value="1"/>
</dbReference>
<dbReference type="SMART" id="SM00052">
    <property type="entry name" value="EAL"/>
    <property type="match status" value="1"/>
</dbReference>
<protein>
    <recommendedName>
        <fullName evidence="1">cyclic-guanylate-specific phosphodiesterase</fullName>
        <ecNumber evidence="1">3.1.4.52</ecNumber>
    </recommendedName>
</protein>
<dbReference type="Pfam" id="PF08448">
    <property type="entry name" value="PAS_4"/>
    <property type="match status" value="1"/>
</dbReference>
<dbReference type="NCBIfam" id="TIGR00229">
    <property type="entry name" value="sensory_box"/>
    <property type="match status" value="3"/>
</dbReference>
<feature type="domain" description="PAC" evidence="5">
    <location>
        <begin position="463"/>
        <end position="515"/>
    </location>
</feature>
<evidence type="ECO:0000259" key="4">
    <source>
        <dbReference type="PROSITE" id="PS50112"/>
    </source>
</evidence>
<dbReference type="SUPFAM" id="SSF141868">
    <property type="entry name" value="EAL domain-like"/>
    <property type="match status" value="1"/>
</dbReference>
<name>A0A7U7J2I0_9GAMM</name>
<evidence type="ECO:0000256" key="2">
    <source>
        <dbReference type="ARBA" id="ARBA00022636"/>
    </source>
</evidence>
<dbReference type="GO" id="GO:0016779">
    <property type="term" value="F:nucleotidyltransferase activity"/>
    <property type="evidence" value="ECO:0007669"/>
    <property type="project" value="UniProtKB-KW"/>
</dbReference>
<dbReference type="Gene3D" id="3.30.70.270">
    <property type="match status" value="1"/>
</dbReference>
<dbReference type="Proteomes" id="UP000019184">
    <property type="component" value="Unassembled WGS sequence"/>
</dbReference>
<dbReference type="GO" id="GO:0071111">
    <property type="term" value="F:cyclic-guanylate-specific phosphodiesterase activity"/>
    <property type="evidence" value="ECO:0007669"/>
    <property type="project" value="UniProtKB-EC"/>
</dbReference>
<dbReference type="RefSeq" id="WP_051497287.1">
    <property type="nucleotide sequence ID" value="NZ_CBTK010000024.1"/>
</dbReference>
<dbReference type="InterPro" id="IPR001633">
    <property type="entry name" value="EAL_dom"/>
</dbReference>
<dbReference type="PANTHER" id="PTHR44757">
    <property type="entry name" value="DIGUANYLATE CYCLASE DGCP"/>
    <property type="match status" value="1"/>
</dbReference>
<dbReference type="SUPFAM" id="SSF55073">
    <property type="entry name" value="Nucleotide cyclase"/>
    <property type="match status" value="1"/>
</dbReference>
<feature type="transmembrane region" description="Helical" evidence="3">
    <location>
        <begin position="39"/>
        <end position="59"/>
    </location>
</feature>
<organism evidence="8 9">
    <name type="scientific">Candidatus Contendobacter odensis Run_B_J11</name>
    <dbReference type="NCBI Taxonomy" id="1400861"/>
    <lineage>
        <taxon>Bacteria</taxon>
        <taxon>Pseudomonadati</taxon>
        <taxon>Pseudomonadota</taxon>
        <taxon>Gammaproteobacteria</taxon>
        <taxon>Candidatus Competibacteraceae</taxon>
        <taxon>Candidatus Contendibacter</taxon>
    </lineage>
</organism>
<dbReference type="SUPFAM" id="SSF55781">
    <property type="entry name" value="GAF domain-like"/>
    <property type="match status" value="1"/>
</dbReference>
<accession>A0A7U7J2I0</accession>
<evidence type="ECO:0000313" key="8">
    <source>
        <dbReference type="EMBL" id="CDH43353.1"/>
    </source>
</evidence>
<gene>
    <name evidence="8" type="ORF">BN874_120004</name>
</gene>
<dbReference type="SMART" id="SM00065">
    <property type="entry name" value="GAF"/>
    <property type="match status" value="1"/>
</dbReference>
<evidence type="ECO:0000259" key="5">
    <source>
        <dbReference type="PROSITE" id="PS50113"/>
    </source>
</evidence>
<dbReference type="InterPro" id="IPR000160">
    <property type="entry name" value="GGDEF_dom"/>
</dbReference>
<dbReference type="CDD" id="cd01948">
    <property type="entry name" value="EAL"/>
    <property type="match status" value="1"/>
</dbReference>
<dbReference type="CDD" id="cd01949">
    <property type="entry name" value="GGDEF"/>
    <property type="match status" value="1"/>
</dbReference>
<evidence type="ECO:0000259" key="7">
    <source>
        <dbReference type="PROSITE" id="PS50887"/>
    </source>
</evidence>
<evidence type="ECO:0000256" key="3">
    <source>
        <dbReference type="SAM" id="Phobius"/>
    </source>
</evidence>
<sequence length="1069" mass="119412">MRIAESRPMVSSWFSVPLTLVLGLGLTSALFLIEQQSIARYGLILPIGLLGTALLAWTLRQALVREAAAEVLAHERAAALHESELKFRRMLEEIPNISVQGYDQNRRVIFWNTASERLYGYCRDEALGRLLEDLIIPPPMRDVVIQAVGEWVAGGQPIPCSELELLRKDGSLVPVFSSHIMLTTDQNQQEMYCLDLDLSERKRIETALTQRDALLEVAALTAARLLREPDPVLAIASCFAQLGEITDVDRIYLFENHCCPHTGDLRMSQRHEWCAERVSTQIDNPELQNLSYEAAGFSHWREVLAANAPIAGLVRDLPASVRAMMESQEILSLLIVPISVHGEFWGFIGLDDCRRERQWTSAEQRILQNIAGNVGEAIARQYAETALQNSEDQFRRLADNMRDLVCQIDITGTILYASPSYRAVLGYDPQALLGRSIFAGVHPEDRETAIKTCQASLTQREAGRTEIRHQHANGDYLWLEVVGNPLCNPAGAVIGAVISSRDITERKQAEADLRLATQVFESSREAITVTAADTRILWVNRAFSDITGYSAAEAVGQTPRLLASGRHGRDFYQEMWRALTVTGRWQGEIWNRCKTGEIYPEWLGISAVHDPQGHLTHYVGIFSDLSEHKARVDQIEFLAHHDPLTALPNRLLLQDRLDQALSQAERSQSSVALLLLDLDRFKLVNDSLGHALGDQLLQKVAMRLHQMLRDTDTLSRQGSDEFMIVLPDTGHEGAGHVARHLLECLDRQPVQIADHSIGVTAGIGISLYPDHGQDRDSLFKQAGAALRYAKNGGGNTYRFFTASMNVNTLERLQLETDLRHALERNELLLHYQPQIDLRIDRIVGVEALLRWQHPERGLVSPGQFIPIAEDSGLIVPIGEWVMREACRQIHAWQQAGLPRITVAVNLSALQFQRTDLLDAVNQALTECGLAPEWLELELTESILIQDTDNALRTVRQLRAMGLRLSIDDFGTGYSSLSYLQKLAVHTLKIDQSFVRGLASDADSAAIVRAVVQLAHSLKLNTIAEGVETDFQLAFLRNQGCDQVQGYYFSRPLPAVEFARLLAQNTLPVA</sequence>
<feature type="domain" description="EAL" evidence="6">
    <location>
        <begin position="811"/>
        <end position="1065"/>
    </location>
</feature>
<feature type="domain" description="PAC" evidence="5">
    <location>
        <begin position="159"/>
        <end position="210"/>
    </location>
</feature>
<dbReference type="Pfam" id="PF13426">
    <property type="entry name" value="PAS_9"/>
    <property type="match status" value="1"/>
</dbReference>
<reference evidence="8 9" key="1">
    <citation type="journal article" date="2014" name="ISME J.">
        <title>Candidatus Competibacter-lineage genomes retrieved from metagenomes reveal functional metabolic diversity.</title>
        <authorList>
            <person name="McIlroy S.J."/>
            <person name="Albertsen M."/>
            <person name="Andresen E.K."/>
            <person name="Saunders A.M."/>
            <person name="Kristiansen R."/>
            <person name="Stokholm-Bjerregaard M."/>
            <person name="Nielsen K.L."/>
            <person name="Nielsen P.H."/>
        </authorList>
    </citation>
    <scope>NUCLEOTIDE SEQUENCE [LARGE SCALE GENOMIC DNA]</scope>
    <source>
        <strain evidence="8 9">Run_B_J11</strain>
    </source>
</reference>
<dbReference type="InterPro" id="IPR029787">
    <property type="entry name" value="Nucleotide_cyclase"/>
</dbReference>
<evidence type="ECO:0000313" key="9">
    <source>
        <dbReference type="Proteomes" id="UP000019184"/>
    </source>
</evidence>
<dbReference type="EC" id="3.1.4.52" evidence="1"/>
<dbReference type="InterPro" id="IPR000700">
    <property type="entry name" value="PAS-assoc_C"/>
</dbReference>
<dbReference type="InterPro" id="IPR003018">
    <property type="entry name" value="GAF"/>
</dbReference>
<feature type="domain" description="GGDEF" evidence="7">
    <location>
        <begin position="669"/>
        <end position="802"/>
    </location>
</feature>
<keyword evidence="9" id="KW-1185">Reference proteome</keyword>
<dbReference type="AlphaFoldDB" id="A0A7U7J2I0"/>
<evidence type="ECO:0000256" key="1">
    <source>
        <dbReference type="ARBA" id="ARBA00012282"/>
    </source>
</evidence>
<dbReference type="SMART" id="SM00086">
    <property type="entry name" value="PAC"/>
    <property type="match status" value="3"/>
</dbReference>